<evidence type="ECO:0000256" key="4">
    <source>
        <dbReference type="ARBA" id="ARBA00023172"/>
    </source>
</evidence>
<keyword evidence="4" id="KW-0233">DNA recombination</keyword>
<dbReference type="InterPro" id="IPR011010">
    <property type="entry name" value="DNA_brk_join_enz"/>
</dbReference>
<dbReference type="SUPFAM" id="SSF56349">
    <property type="entry name" value="DNA breaking-rejoining enzymes"/>
    <property type="match status" value="1"/>
</dbReference>
<comment type="similarity">
    <text evidence="1">Belongs to the 'phage' integrase family.</text>
</comment>
<reference evidence="8 9" key="1">
    <citation type="submission" date="2015-08" db="EMBL/GenBank/DDBJ databases">
        <title>Draft genome sequence of cellulolytic and xylanolytic Paenibacillus sp. A59, isolated from a decaying forest soil from Patagonia, Argentina.</title>
        <authorList>
            <person name="Ghio S."/>
            <person name="Caceres A.M."/>
            <person name="Talia P."/>
            <person name="Grasso D."/>
            <person name="Campos E."/>
        </authorList>
    </citation>
    <scope>NUCLEOTIDE SEQUENCE [LARGE SCALE GENOMIC DNA]</scope>
    <source>
        <strain evidence="8 9">A59</strain>
    </source>
</reference>
<dbReference type="Gene3D" id="1.10.150.130">
    <property type="match status" value="1"/>
</dbReference>
<evidence type="ECO:0000256" key="5">
    <source>
        <dbReference type="PROSITE-ProRule" id="PRU01248"/>
    </source>
</evidence>
<dbReference type="PROSITE" id="PS51900">
    <property type="entry name" value="CB"/>
    <property type="match status" value="1"/>
</dbReference>
<dbReference type="InterPro" id="IPR002104">
    <property type="entry name" value="Integrase_catalytic"/>
</dbReference>
<keyword evidence="3 5" id="KW-0238">DNA-binding</keyword>
<name>A0A0M9BHS7_9BACL</name>
<feature type="domain" description="Core-binding (CB)" evidence="7">
    <location>
        <begin position="22"/>
        <end position="107"/>
    </location>
</feature>
<dbReference type="GO" id="GO:0015074">
    <property type="term" value="P:DNA integration"/>
    <property type="evidence" value="ECO:0007669"/>
    <property type="project" value="UniProtKB-KW"/>
</dbReference>
<dbReference type="InterPro" id="IPR010998">
    <property type="entry name" value="Integrase_recombinase_N"/>
</dbReference>
<accession>A0A0M9BHS7</accession>
<dbReference type="PATRIC" id="fig|1705561.3.peg.6283"/>
<sequence>MQLNYKEKRKLILEMREEKEELDMQSAISMFIKSRKLKNLTENTTASYTQTLNKFTAFLEENEIIKVNKVIVEDVQEFIQTRIEEGNSAPTVNKYIRNLRAFFSFLWSSGYLIENPMEAIDKLVEEKRILRTLSREQVLALLDVPDRATPVGYRNYVFMLLILDTGLRLEEALSFNIDDIHWKEQVVQVFGKGRKERLVPFSATLAVHLREYLELRGETDTSIFFVTIDGLPLKRRTVQEEISDYGQLAKIKRVRVSCHSLRFTFARNYIINGGDIVSLMSILGHKSLHMAQLYSEMFQADISKQHNRFSPVHSFFN</sequence>
<evidence type="ECO:0008006" key="10">
    <source>
        <dbReference type="Google" id="ProtNLM"/>
    </source>
</evidence>
<dbReference type="InterPro" id="IPR004107">
    <property type="entry name" value="Integrase_SAM-like_N"/>
</dbReference>
<dbReference type="Proteomes" id="UP000037688">
    <property type="component" value="Unassembled WGS sequence"/>
</dbReference>
<dbReference type="Gene3D" id="1.10.443.10">
    <property type="entry name" value="Intergrase catalytic core"/>
    <property type="match status" value="1"/>
</dbReference>
<feature type="domain" description="Tyr recombinase" evidence="6">
    <location>
        <begin position="128"/>
        <end position="307"/>
    </location>
</feature>
<dbReference type="EMBL" id="LITU01000083">
    <property type="protein sequence ID" value="KOY12590.1"/>
    <property type="molecule type" value="Genomic_DNA"/>
</dbReference>
<comment type="caution">
    <text evidence="8">The sequence shown here is derived from an EMBL/GenBank/DDBJ whole genome shotgun (WGS) entry which is preliminary data.</text>
</comment>
<dbReference type="GO" id="GO:0003677">
    <property type="term" value="F:DNA binding"/>
    <property type="evidence" value="ECO:0007669"/>
    <property type="project" value="UniProtKB-UniRule"/>
</dbReference>
<organism evidence="8 9">
    <name type="scientific">Paenibacillus xylanivorans</name>
    <dbReference type="NCBI Taxonomy" id="1705561"/>
    <lineage>
        <taxon>Bacteria</taxon>
        <taxon>Bacillati</taxon>
        <taxon>Bacillota</taxon>
        <taxon>Bacilli</taxon>
        <taxon>Bacillales</taxon>
        <taxon>Paenibacillaceae</taxon>
        <taxon>Paenibacillus</taxon>
    </lineage>
</organism>
<dbReference type="GO" id="GO:0006310">
    <property type="term" value="P:DNA recombination"/>
    <property type="evidence" value="ECO:0007669"/>
    <property type="project" value="UniProtKB-KW"/>
</dbReference>
<dbReference type="Pfam" id="PF00589">
    <property type="entry name" value="Phage_integrase"/>
    <property type="match status" value="1"/>
</dbReference>
<dbReference type="InterPro" id="IPR044068">
    <property type="entry name" value="CB"/>
</dbReference>
<keyword evidence="9" id="KW-1185">Reference proteome</keyword>
<gene>
    <name evidence="8" type="ORF">AMS66_29710</name>
</gene>
<evidence type="ECO:0000256" key="3">
    <source>
        <dbReference type="ARBA" id="ARBA00023125"/>
    </source>
</evidence>
<evidence type="ECO:0000256" key="2">
    <source>
        <dbReference type="ARBA" id="ARBA00022908"/>
    </source>
</evidence>
<evidence type="ECO:0000259" key="6">
    <source>
        <dbReference type="PROSITE" id="PS51898"/>
    </source>
</evidence>
<dbReference type="Pfam" id="PF02899">
    <property type="entry name" value="Phage_int_SAM_1"/>
    <property type="match status" value="1"/>
</dbReference>
<dbReference type="AlphaFoldDB" id="A0A0M9BHS7"/>
<evidence type="ECO:0000313" key="9">
    <source>
        <dbReference type="Proteomes" id="UP000037688"/>
    </source>
</evidence>
<evidence type="ECO:0000256" key="1">
    <source>
        <dbReference type="ARBA" id="ARBA00008857"/>
    </source>
</evidence>
<dbReference type="PANTHER" id="PTHR30349:SF41">
    <property type="entry name" value="INTEGRASE_RECOMBINASE PROTEIN MJ0367-RELATED"/>
    <property type="match status" value="1"/>
</dbReference>
<protein>
    <recommendedName>
        <fullName evidence="10">Integrase</fullName>
    </recommendedName>
</protein>
<evidence type="ECO:0000313" key="8">
    <source>
        <dbReference type="EMBL" id="KOY12590.1"/>
    </source>
</evidence>
<dbReference type="PROSITE" id="PS51898">
    <property type="entry name" value="TYR_RECOMBINASE"/>
    <property type="match status" value="1"/>
</dbReference>
<proteinExistence type="inferred from homology"/>
<dbReference type="InterPro" id="IPR013762">
    <property type="entry name" value="Integrase-like_cat_sf"/>
</dbReference>
<evidence type="ECO:0000259" key="7">
    <source>
        <dbReference type="PROSITE" id="PS51900"/>
    </source>
</evidence>
<keyword evidence="2" id="KW-0229">DNA integration</keyword>
<dbReference type="PANTHER" id="PTHR30349">
    <property type="entry name" value="PHAGE INTEGRASE-RELATED"/>
    <property type="match status" value="1"/>
</dbReference>
<dbReference type="InterPro" id="IPR050090">
    <property type="entry name" value="Tyrosine_recombinase_XerCD"/>
</dbReference>